<dbReference type="GO" id="GO:0016740">
    <property type="term" value="F:transferase activity"/>
    <property type="evidence" value="ECO:0007669"/>
    <property type="project" value="UniProtKB-KW"/>
</dbReference>
<keyword evidence="6" id="KW-1185">Reference proteome</keyword>
<keyword evidence="2" id="KW-0456">Lyase</keyword>
<dbReference type="GO" id="GO:0019172">
    <property type="term" value="F:glyoxalase III activity"/>
    <property type="evidence" value="ECO:0007669"/>
    <property type="project" value="TreeGrafter"/>
</dbReference>
<dbReference type="CDD" id="cd03141">
    <property type="entry name" value="GATase1_Hsp31_like"/>
    <property type="match status" value="1"/>
</dbReference>
<evidence type="ECO:0000256" key="2">
    <source>
        <dbReference type="ARBA" id="ARBA00023239"/>
    </source>
</evidence>
<dbReference type="AlphaFoldDB" id="A0A345T4Y3"/>
<keyword evidence="5" id="KW-0315">Glutamine amidotransferase</keyword>
<dbReference type="EMBL" id="CP031264">
    <property type="protein sequence ID" value="AXI81038.1"/>
    <property type="molecule type" value="Genomic_DNA"/>
</dbReference>
<dbReference type="InterPro" id="IPR050325">
    <property type="entry name" value="Prot/Nucl_acid_deglycase"/>
</dbReference>
<evidence type="ECO:0000259" key="4">
    <source>
        <dbReference type="Pfam" id="PF01965"/>
    </source>
</evidence>
<dbReference type="InterPro" id="IPR029062">
    <property type="entry name" value="Class_I_gatase-like"/>
</dbReference>
<dbReference type="OrthoDB" id="9792284at2"/>
<keyword evidence="5" id="KW-0808">Transferase</keyword>
<protein>
    <submittedName>
        <fullName evidence="5">Type 1 glutamine amidotransferase domain-containing protein</fullName>
    </submittedName>
</protein>
<evidence type="ECO:0000256" key="3">
    <source>
        <dbReference type="ARBA" id="ARBA00038493"/>
    </source>
</evidence>
<evidence type="ECO:0000313" key="6">
    <source>
        <dbReference type="Proteomes" id="UP000249340"/>
    </source>
</evidence>
<organism evidence="5 6">
    <name type="scientific">Peterkaempfera bronchialis</name>
    <dbReference type="NCBI Taxonomy" id="2126346"/>
    <lineage>
        <taxon>Bacteria</taxon>
        <taxon>Bacillati</taxon>
        <taxon>Actinomycetota</taxon>
        <taxon>Actinomycetes</taxon>
        <taxon>Kitasatosporales</taxon>
        <taxon>Streptomycetaceae</taxon>
        <taxon>Peterkaempfera</taxon>
    </lineage>
</organism>
<accession>A0A345T4Y3</accession>
<evidence type="ECO:0000313" key="5">
    <source>
        <dbReference type="EMBL" id="AXI81038.1"/>
    </source>
</evidence>
<dbReference type="Proteomes" id="UP000249340">
    <property type="component" value="Chromosome"/>
</dbReference>
<dbReference type="GO" id="GO:0019243">
    <property type="term" value="P:methylglyoxal catabolic process to D-lactate via S-lactoyl-glutathione"/>
    <property type="evidence" value="ECO:0007669"/>
    <property type="project" value="TreeGrafter"/>
</dbReference>
<feature type="domain" description="DJ-1/PfpI" evidence="4">
    <location>
        <begin position="25"/>
        <end position="228"/>
    </location>
</feature>
<comment type="similarity">
    <text evidence="3">Belongs to the peptidase C56 family. HSP31-like subfamily.</text>
</comment>
<dbReference type="Pfam" id="PF01965">
    <property type="entry name" value="DJ-1_PfpI"/>
    <property type="match status" value="1"/>
</dbReference>
<evidence type="ECO:0000256" key="1">
    <source>
        <dbReference type="ARBA" id="ARBA00023016"/>
    </source>
</evidence>
<proteinExistence type="inferred from homology"/>
<dbReference type="KEGG" id="stri:C7M71_030320"/>
<name>A0A345T4Y3_9ACTN</name>
<dbReference type="PANTHER" id="PTHR48094">
    <property type="entry name" value="PROTEIN/NUCLEIC ACID DEGLYCASE DJ-1-RELATED"/>
    <property type="match status" value="1"/>
</dbReference>
<dbReference type="Gene3D" id="3.40.50.880">
    <property type="match status" value="1"/>
</dbReference>
<reference evidence="6" key="1">
    <citation type="submission" date="2018-07" db="EMBL/GenBank/DDBJ databases">
        <title>Streptacidiphilus bronchialis DSM 106435 chromosome.</title>
        <authorList>
            <person name="Batra D."/>
            <person name="Gulvik C.A."/>
        </authorList>
    </citation>
    <scope>NUCLEOTIDE SEQUENCE [LARGE SCALE GENOMIC DNA]</scope>
    <source>
        <strain evidence="6">DSM 106435</strain>
    </source>
</reference>
<dbReference type="RefSeq" id="WP_111488930.1">
    <property type="nucleotide sequence ID" value="NZ_CP031264.1"/>
</dbReference>
<gene>
    <name evidence="5" type="ORF">C7M71_030320</name>
</gene>
<sequence length="232" mass="24198">MTTVLIALTGAEKWTMKDGSTLPAGFWAEELIEPYRILTAAGIGIVLATPGGVSAPLQEYSLDESMTGSAGRTAELRTELAGLADRVAHPQPFAGVDPDTIDAVFVPGGTGPMEDLYDDPDLGRILGALQARTAPVATVCHGTVGLLSARSEDGWIFAGYRMTGYTDEEESQGGPGDAAPFTLESRLRAEGADFAAGTPWSEFTVTDRNLISGQNPGSAAAVARRLVTALGR</sequence>
<keyword evidence="1" id="KW-0346">Stress response</keyword>
<dbReference type="InterPro" id="IPR002818">
    <property type="entry name" value="DJ-1/PfpI"/>
</dbReference>
<dbReference type="SUPFAM" id="SSF52317">
    <property type="entry name" value="Class I glutamine amidotransferase-like"/>
    <property type="match status" value="1"/>
</dbReference>
<dbReference type="PANTHER" id="PTHR48094:SF11">
    <property type="entry name" value="GLUTATHIONE-INDEPENDENT GLYOXALASE HSP31-RELATED"/>
    <property type="match status" value="1"/>
</dbReference>
<dbReference type="GO" id="GO:0005737">
    <property type="term" value="C:cytoplasm"/>
    <property type="evidence" value="ECO:0007669"/>
    <property type="project" value="TreeGrafter"/>
</dbReference>